<proteinExistence type="predicted"/>
<name>A0A4U8UYH5_STECR</name>
<evidence type="ECO:0000313" key="1">
    <source>
        <dbReference type="EMBL" id="TMS38600.1"/>
    </source>
</evidence>
<protein>
    <submittedName>
        <fullName evidence="1">Uncharacterized protein</fullName>
    </submittedName>
</protein>
<sequence>MCDSRDCTMTKLNHRTIRLAQMPQINQLNFERFSSSLRSWTLIFSKHANILGATQLNQHKVLKHSRASIRLAEVLQDIAVLRMRGHIRSVCFIVLSTFSSLRGSADDTLPAPETVVITSFSLFSPIMIPEPIYCILVPTSGN</sequence>
<dbReference type="Proteomes" id="UP000298663">
    <property type="component" value="Unassembled WGS sequence"/>
</dbReference>
<comment type="caution">
    <text evidence="1">The sequence shown here is derived from an EMBL/GenBank/DDBJ whole genome shotgun (WGS) entry which is preliminary data.</text>
</comment>
<dbReference type="AlphaFoldDB" id="A0A4U8UYH5"/>
<keyword evidence="2" id="KW-1185">Reference proteome</keyword>
<organism evidence="1 2">
    <name type="scientific">Steinernema carpocapsae</name>
    <name type="common">Entomopathogenic nematode</name>
    <dbReference type="NCBI Taxonomy" id="34508"/>
    <lineage>
        <taxon>Eukaryota</taxon>
        <taxon>Metazoa</taxon>
        <taxon>Ecdysozoa</taxon>
        <taxon>Nematoda</taxon>
        <taxon>Chromadorea</taxon>
        <taxon>Rhabditida</taxon>
        <taxon>Tylenchina</taxon>
        <taxon>Panagrolaimomorpha</taxon>
        <taxon>Strongyloidoidea</taxon>
        <taxon>Steinernematidae</taxon>
        <taxon>Steinernema</taxon>
    </lineage>
</organism>
<accession>A0A4U8UYH5</accession>
<reference evidence="1 2" key="1">
    <citation type="journal article" date="2015" name="Genome Biol.">
        <title>Comparative genomics of Steinernema reveals deeply conserved gene regulatory networks.</title>
        <authorList>
            <person name="Dillman A.R."/>
            <person name="Macchietto M."/>
            <person name="Porter C.F."/>
            <person name="Rogers A."/>
            <person name="Williams B."/>
            <person name="Antoshechkin I."/>
            <person name="Lee M.M."/>
            <person name="Goodwin Z."/>
            <person name="Lu X."/>
            <person name="Lewis E.E."/>
            <person name="Goodrich-Blair H."/>
            <person name="Stock S.P."/>
            <person name="Adams B.J."/>
            <person name="Sternberg P.W."/>
            <person name="Mortazavi A."/>
        </authorList>
    </citation>
    <scope>NUCLEOTIDE SEQUENCE [LARGE SCALE GENOMIC DNA]</scope>
    <source>
        <strain evidence="1 2">ALL</strain>
    </source>
</reference>
<gene>
    <name evidence="1" type="ORF">L596_005290</name>
</gene>
<reference evidence="1 2" key="2">
    <citation type="journal article" date="2019" name="G3 (Bethesda)">
        <title>Hybrid Assembly of the Genome of the Entomopathogenic Nematode Steinernema carpocapsae Identifies the X-Chromosome.</title>
        <authorList>
            <person name="Serra L."/>
            <person name="Macchietto M."/>
            <person name="Macias-Munoz A."/>
            <person name="McGill C.J."/>
            <person name="Rodriguez I.M."/>
            <person name="Rodriguez B."/>
            <person name="Murad R."/>
            <person name="Mortazavi A."/>
        </authorList>
    </citation>
    <scope>NUCLEOTIDE SEQUENCE [LARGE SCALE GENOMIC DNA]</scope>
    <source>
        <strain evidence="1 2">ALL</strain>
    </source>
</reference>
<evidence type="ECO:0000313" key="2">
    <source>
        <dbReference type="Proteomes" id="UP000298663"/>
    </source>
</evidence>
<dbReference type="EMBL" id="AZBU02000001">
    <property type="protein sequence ID" value="TMS38600.1"/>
    <property type="molecule type" value="Genomic_DNA"/>
</dbReference>